<dbReference type="GO" id="GO:0005391">
    <property type="term" value="F:P-type sodium:potassium-exchanging transporter activity"/>
    <property type="evidence" value="ECO:0007669"/>
    <property type="project" value="TreeGrafter"/>
</dbReference>
<keyword evidence="5" id="KW-0472">Membrane</keyword>
<accession>A0AAW2ZKJ0</accession>
<dbReference type="InterPro" id="IPR023214">
    <property type="entry name" value="HAD_sf"/>
</dbReference>
<dbReference type="EMBL" id="JAOPGA020001523">
    <property type="protein sequence ID" value="KAL0489172.1"/>
    <property type="molecule type" value="Genomic_DNA"/>
</dbReference>
<dbReference type="PRINTS" id="PR00121">
    <property type="entry name" value="NAKATPASE"/>
</dbReference>
<dbReference type="GO" id="GO:0006883">
    <property type="term" value="P:intracellular sodium ion homeostasis"/>
    <property type="evidence" value="ECO:0007669"/>
    <property type="project" value="TreeGrafter"/>
</dbReference>
<keyword evidence="7" id="KW-1185">Reference proteome</keyword>
<evidence type="ECO:0000256" key="5">
    <source>
        <dbReference type="ARBA" id="ARBA00023136"/>
    </source>
</evidence>
<protein>
    <submittedName>
        <fullName evidence="6">Uncharacterized protein</fullName>
    </submittedName>
</protein>
<evidence type="ECO:0000313" key="7">
    <source>
        <dbReference type="Proteomes" id="UP001431209"/>
    </source>
</evidence>
<feature type="non-terminal residue" evidence="6">
    <location>
        <position position="160"/>
    </location>
</feature>
<reference evidence="6 7" key="1">
    <citation type="submission" date="2024-03" db="EMBL/GenBank/DDBJ databases">
        <title>The Acrasis kona genome and developmental transcriptomes reveal deep origins of eukaryotic multicellular pathways.</title>
        <authorList>
            <person name="Sheikh S."/>
            <person name="Fu C.-J."/>
            <person name="Brown M.W."/>
            <person name="Baldauf S.L."/>
        </authorList>
    </citation>
    <scope>NUCLEOTIDE SEQUENCE [LARGE SCALE GENOMIC DNA]</scope>
    <source>
        <strain evidence="6 7">ATCC MYA-3509</strain>
    </source>
</reference>
<dbReference type="InterPro" id="IPR023299">
    <property type="entry name" value="ATPase_P-typ_cyto_dom_N"/>
</dbReference>
<dbReference type="GO" id="GO:0030007">
    <property type="term" value="P:intracellular potassium ion homeostasis"/>
    <property type="evidence" value="ECO:0007669"/>
    <property type="project" value="TreeGrafter"/>
</dbReference>
<evidence type="ECO:0000256" key="1">
    <source>
        <dbReference type="ARBA" id="ARBA00004651"/>
    </source>
</evidence>
<dbReference type="SUPFAM" id="SSF81660">
    <property type="entry name" value="Metal cation-transporting ATPase, ATP-binding domain N"/>
    <property type="match status" value="1"/>
</dbReference>
<organism evidence="6 7">
    <name type="scientific">Acrasis kona</name>
    <dbReference type="NCBI Taxonomy" id="1008807"/>
    <lineage>
        <taxon>Eukaryota</taxon>
        <taxon>Discoba</taxon>
        <taxon>Heterolobosea</taxon>
        <taxon>Tetramitia</taxon>
        <taxon>Eutetramitia</taxon>
        <taxon>Acrasidae</taxon>
        <taxon>Acrasis</taxon>
    </lineage>
</organism>
<dbReference type="PROSITE" id="PS00154">
    <property type="entry name" value="ATPASE_E1_E2"/>
    <property type="match status" value="1"/>
</dbReference>
<dbReference type="GO" id="GO:0000166">
    <property type="term" value="F:nucleotide binding"/>
    <property type="evidence" value="ECO:0007669"/>
    <property type="project" value="InterPro"/>
</dbReference>
<dbReference type="Gene3D" id="3.40.1110.10">
    <property type="entry name" value="Calcium-transporting ATPase, cytoplasmic domain N"/>
    <property type="match status" value="1"/>
</dbReference>
<dbReference type="PANTHER" id="PTHR43294">
    <property type="entry name" value="SODIUM/POTASSIUM-TRANSPORTING ATPASE SUBUNIT ALPHA"/>
    <property type="match status" value="1"/>
</dbReference>
<gene>
    <name evidence="6" type="ORF">AKO1_013696</name>
</gene>
<evidence type="ECO:0000256" key="4">
    <source>
        <dbReference type="ARBA" id="ARBA00022989"/>
    </source>
</evidence>
<proteinExistence type="predicted"/>
<sequence>MMYVYLGSINIVASDKTGTLTQNKMSVMHVVCGTRRIEHGEACKNLYDKGDVAFTELVRISAICNKAYFDPETLTLPINQRKINGDASDTGIMLFAQEFVDVESTRAVTSKLLEIPFNSKNKWMLNITNEPGRYPSSQSTLYMKGAAEIILSKCSYYLDE</sequence>
<evidence type="ECO:0000256" key="3">
    <source>
        <dbReference type="ARBA" id="ARBA00022692"/>
    </source>
</evidence>
<dbReference type="Gene3D" id="3.40.50.1000">
    <property type="entry name" value="HAD superfamily/HAD-like"/>
    <property type="match status" value="1"/>
</dbReference>
<evidence type="ECO:0000313" key="6">
    <source>
        <dbReference type="EMBL" id="KAL0489172.1"/>
    </source>
</evidence>
<dbReference type="InterPro" id="IPR050510">
    <property type="entry name" value="Cation_transp_ATPase_P-type"/>
</dbReference>
<comment type="caution">
    <text evidence="6">The sequence shown here is derived from an EMBL/GenBank/DDBJ whole genome shotgun (WGS) entry which is preliminary data.</text>
</comment>
<name>A0AAW2ZKJ0_9EUKA</name>
<dbReference type="GO" id="GO:0005886">
    <property type="term" value="C:plasma membrane"/>
    <property type="evidence" value="ECO:0007669"/>
    <property type="project" value="UniProtKB-SubCell"/>
</dbReference>
<dbReference type="AlphaFoldDB" id="A0AAW2ZKJ0"/>
<keyword evidence="4" id="KW-1133">Transmembrane helix</keyword>
<dbReference type="Proteomes" id="UP001431209">
    <property type="component" value="Unassembled WGS sequence"/>
</dbReference>
<dbReference type="GO" id="GO:1990573">
    <property type="term" value="P:potassium ion import across plasma membrane"/>
    <property type="evidence" value="ECO:0007669"/>
    <property type="project" value="TreeGrafter"/>
</dbReference>
<keyword evidence="3" id="KW-0812">Transmembrane</keyword>
<dbReference type="GO" id="GO:0036376">
    <property type="term" value="P:sodium ion export across plasma membrane"/>
    <property type="evidence" value="ECO:0007669"/>
    <property type="project" value="TreeGrafter"/>
</dbReference>
<comment type="subcellular location">
    <subcellularLocation>
        <location evidence="1">Cell membrane</location>
        <topology evidence="1">Multi-pass membrane protein</topology>
    </subcellularLocation>
</comment>
<keyword evidence="2" id="KW-1003">Cell membrane</keyword>
<dbReference type="Pfam" id="PF13246">
    <property type="entry name" value="Cation_ATPase"/>
    <property type="match status" value="1"/>
</dbReference>
<evidence type="ECO:0000256" key="2">
    <source>
        <dbReference type="ARBA" id="ARBA00022475"/>
    </source>
</evidence>
<dbReference type="GO" id="GO:1902600">
    <property type="term" value="P:proton transmembrane transport"/>
    <property type="evidence" value="ECO:0007669"/>
    <property type="project" value="TreeGrafter"/>
</dbReference>
<dbReference type="InterPro" id="IPR018303">
    <property type="entry name" value="ATPase_P-typ_P_site"/>
</dbReference>
<dbReference type="PANTHER" id="PTHR43294:SF21">
    <property type="entry name" value="CATION TRANSPORTING ATPASE"/>
    <property type="match status" value="1"/>
</dbReference>